<dbReference type="SUPFAM" id="SSF56219">
    <property type="entry name" value="DNase I-like"/>
    <property type="match status" value="1"/>
</dbReference>
<feature type="domain" description="Inositol polyphosphate-related phosphatase" evidence="2">
    <location>
        <begin position="2"/>
        <end position="319"/>
    </location>
</feature>
<dbReference type="OrthoDB" id="62798at2759"/>
<reference evidence="3 4" key="1">
    <citation type="journal article" date="2016" name="Proc. Natl. Acad. Sci. U.S.A.">
        <title>Comparative genomics of biotechnologically important yeasts.</title>
        <authorList>
            <person name="Riley R."/>
            <person name="Haridas S."/>
            <person name="Wolfe K.H."/>
            <person name="Lopes M.R."/>
            <person name="Hittinger C.T."/>
            <person name="Goeker M."/>
            <person name="Salamov A.A."/>
            <person name="Wisecaver J.H."/>
            <person name="Long T.M."/>
            <person name="Calvey C.H."/>
            <person name="Aerts A.L."/>
            <person name="Barry K.W."/>
            <person name="Choi C."/>
            <person name="Clum A."/>
            <person name="Coughlan A.Y."/>
            <person name="Deshpande S."/>
            <person name="Douglass A.P."/>
            <person name="Hanson S.J."/>
            <person name="Klenk H.-P."/>
            <person name="LaButti K.M."/>
            <person name="Lapidus A."/>
            <person name="Lindquist E.A."/>
            <person name="Lipzen A.M."/>
            <person name="Meier-Kolthoff J.P."/>
            <person name="Ohm R.A."/>
            <person name="Otillar R.P."/>
            <person name="Pangilinan J.L."/>
            <person name="Peng Y."/>
            <person name="Rokas A."/>
            <person name="Rosa C.A."/>
            <person name="Scheuner C."/>
            <person name="Sibirny A.A."/>
            <person name="Slot J.C."/>
            <person name="Stielow J.B."/>
            <person name="Sun H."/>
            <person name="Kurtzman C.P."/>
            <person name="Blackwell M."/>
            <person name="Grigoriev I.V."/>
            <person name="Jeffries T.W."/>
        </authorList>
    </citation>
    <scope>NUCLEOTIDE SEQUENCE [LARGE SCALE GENOMIC DNA]</scope>
    <source>
        <strain evidence="3 4">NRRL Y-2026</strain>
    </source>
</reference>
<accession>A0A1E3NGU2</accession>
<dbReference type="PANTHER" id="PTHR11200">
    <property type="entry name" value="INOSITOL 5-PHOSPHATASE"/>
    <property type="match status" value="1"/>
</dbReference>
<dbReference type="InterPro" id="IPR046985">
    <property type="entry name" value="IP5"/>
</dbReference>
<dbReference type="GO" id="GO:0046856">
    <property type="term" value="P:phosphatidylinositol dephosphorylation"/>
    <property type="evidence" value="ECO:0007669"/>
    <property type="project" value="InterPro"/>
</dbReference>
<dbReference type="GO" id="GO:0004439">
    <property type="term" value="F:phosphatidylinositol-4,5-bisphosphate 5-phosphatase activity"/>
    <property type="evidence" value="ECO:0007669"/>
    <property type="project" value="TreeGrafter"/>
</dbReference>
<dbReference type="Proteomes" id="UP000094455">
    <property type="component" value="Unassembled WGS sequence"/>
</dbReference>
<dbReference type="EMBL" id="KV454005">
    <property type="protein sequence ID" value="ODQ45357.1"/>
    <property type="molecule type" value="Genomic_DNA"/>
</dbReference>
<dbReference type="RefSeq" id="XP_019016470.1">
    <property type="nucleotide sequence ID" value="XM_019164683.1"/>
</dbReference>
<gene>
    <name evidence="3" type="ORF">PICMEDRAFT_74122</name>
</gene>
<protein>
    <recommendedName>
        <fullName evidence="2">Inositol polyphosphate-related phosphatase domain-containing protein</fullName>
    </recommendedName>
</protein>
<evidence type="ECO:0000313" key="4">
    <source>
        <dbReference type="Proteomes" id="UP000094455"/>
    </source>
</evidence>
<keyword evidence="4" id="KW-1185">Reference proteome</keyword>
<keyword evidence="1" id="KW-0472">Membrane</keyword>
<dbReference type="STRING" id="763406.A0A1E3NGU2"/>
<dbReference type="Gene3D" id="3.60.10.10">
    <property type="entry name" value="Endonuclease/exonuclease/phosphatase"/>
    <property type="match status" value="1"/>
</dbReference>
<evidence type="ECO:0000313" key="3">
    <source>
        <dbReference type="EMBL" id="ODQ45357.1"/>
    </source>
</evidence>
<evidence type="ECO:0000259" key="2">
    <source>
        <dbReference type="SMART" id="SM00128"/>
    </source>
</evidence>
<dbReference type="GeneID" id="30181370"/>
<name>A0A1E3NGU2_9ASCO</name>
<sequence>MSEAQLFISTFNCGKKTPTNAEFTKHLNEKLPEEASDLYVFGFQEVTSILDATDENVVNKKLIWIADNLITCLENRYEMQSFAVVSIAHFGAVGLIIVSPFISKIHKIYKSRGYPVGTFCTNLKGGVGVRLTYESAEFTFVCMHLNAGEKVQHMLRRNQDLYNVFSKLIFDDGWCVLKPDAHCFIFGDLNYRATGAFGLVPKGLDFDETENREGTENCDPAFIFKKDELSLLQKGGLILQDFEEPAICFKPSYKFHIGTKNYHRNRIPSYCDRILYLGYPESSKTPKYKAVAYDTITECLFSDHLPVYMIVNVSLTAPERIINDAGYLIDRTTQLNEFSKSYKAVGYSRYILRVSSFTTSMLGTLLYLSTTNRGRMVSLAFAILVYTLLKWKELL</sequence>
<dbReference type="PANTHER" id="PTHR11200:SF275">
    <property type="entry name" value="LD06095P"/>
    <property type="match status" value="1"/>
</dbReference>
<dbReference type="InterPro" id="IPR000300">
    <property type="entry name" value="IPPc"/>
</dbReference>
<feature type="transmembrane region" description="Helical" evidence="1">
    <location>
        <begin position="82"/>
        <end position="102"/>
    </location>
</feature>
<keyword evidence="1" id="KW-1133">Transmembrane helix</keyword>
<dbReference type="Pfam" id="PF22669">
    <property type="entry name" value="Exo_endo_phos2"/>
    <property type="match status" value="1"/>
</dbReference>
<dbReference type="InterPro" id="IPR036691">
    <property type="entry name" value="Endo/exonu/phosph_ase_sf"/>
</dbReference>
<organism evidence="3 4">
    <name type="scientific">Pichia membranifaciens NRRL Y-2026</name>
    <dbReference type="NCBI Taxonomy" id="763406"/>
    <lineage>
        <taxon>Eukaryota</taxon>
        <taxon>Fungi</taxon>
        <taxon>Dikarya</taxon>
        <taxon>Ascomycota</taxon>
        <taxon>Saccharomycotina</taxon>
        <taxon>Pichiomycetes</taxon>
        <taxon>Pichiales</taxon>
        <taxon>Pichiaceae</taxon>
        <taxon>Pichia</taxon>
    </lineage>
</organism>
<keyword evidence="1" id="KW-0812">Transmembrane</keyword>
<dbReference type="AlphaFoldDB" id="A0A1E3NGU2"/>
<dbReference type="SMART" id="SM00128">
    <property type="entry name" value="IPPc"/>
    <property type="match status" value="1"/>
</dbReference>
<proteinExistence type="predicted"/>
<evidence type="ECO:0000256" key="1">
    <source>
        <dbReference type="SAM" id="Phobius"/>
    </source>
</evidence>